<accession>H1Y0L6</accession>
<feature type="transmembrane region" description="Helical" evidence="1">
    <location>
        <begin position="12"/>
        <end position="33"/>
    </location>
</feature>
<organism evidence="3 4">
    <name type="scientific">Mucilaginibacter paludis DSM 18603</name>
    <dbReference type="NCBI Taxonomy" id="714943"/>
    <lineage>
        <taxon>Bacteria</taxon>
        <taxon>Pseudomonadati</taxon>
        <taxon>Bacteroidota</taxon>
        <taxon>Sphingobacteriia</taxon>
        <taxon>Sphingobacteriales</taxon>
        <taxon>Sphingobacteriaceae</taxon>
        <taxon>Mucilaginibacter</taxon>
    </lineage>
</organism>
<proteinExistence type="predicted"/>
<dbReference type="InterPro" id="IPR005135">
    <property type="entry name" value="Endo/exonuclease/phosphatase"/>
</dbReference>
<sequence>MVTKTKSRIVFFDKIFLFCNYGVAACILISYLAPFTDPAFFWPVALFGLAYPPLLLLNALFVLYWLLRFKKYILISLCSILLGYSILQKNIGFHSTTQDTPKARPEQIRMMAYNVHSFSNAQTNASSAQQIVSLVREQQPDFINMEEFYSFAKGKFAMCDSIKAALQTPYYFYQPFSGTLAAGGGLAIFSKFPIIHQGVIRLTQDYSDTKAIFIDVKKDDKIFRVYCVHLQSFLLTAEDHVYMDSVSQKGKTNIRSSKRIVSKLKAAFIHRSAQVTMMKDHMAQCPYPYIVAGDFNDTPSSYAVNQMSKGIKNAFREKGRGLGRTYNGDIPNYQIDYILVSPQFDVLNYTVIEKKLSDHYPIRSDLLLK</sequence>
<dbReference type="AlphaFoldDB" id="H1Y0L6"/>
<keyword evidence="1" id="KW-0812">Transmembrane</keyword>
<dbReference type="InterPro" id="IPR036691">
    <property type="entry name" value="Endo/exonu/phosph_ase_sf"/>
</dbReference>
<feature type="transmembrane region" description="Helical" evidence="1">
    <location>
        <begin position="39"/>
        <end position="65"/>
    </location>
</feature>
<dbReference type="GO" id="GO:0004527">
    <property type="term" value="F:exonuclease activity"/>
    <property type="evidence" value="ECO:0007669"/>
    <property type="project" value="UniProtKB-KW"/>
</dbReference>
<keyword evidence="1" id="KW-1133">Transmembrane helix</keyword>
<dbReference type="GO" id="GO:0004519">
    <property type="term" value="F:endonuclease activity"/>
    <property type="evidence" value="ECO:0007669"/>
    <property type="project" value="UniProtKB-KW"/>
</dbReference>
<evidence type="ECO:0000313" key="3">
    <source>
        <dbReference type="EMBL" id="EHQ28483.1"/>
    </source>
</evidence>
<dbReference type="GO" id="GO:0006506">
    <property type="term" value="P:GPI anchor biosynthetic process"/>
    <property type="evidence" value="ECO:0007669"/>
    <property type="project" value="TreeGrafter"/>
</dbReference>
<evidence type="ECO:0000313" key="4">
    <source>
        <dbReference type="Proteomes" id="UP000002774"/>
    </source>
</evidence>
<evidence type="ECO:0000256" key="1">
    <source>
        <dbReference type="SAM" id="Phobius"/>
    </source>
</evidence>
<dbReference type="PANTHER" id="PTHR14859">
    <property type="entry name" value="CALCOFLUOR WHITE HYPERSENSITIVE PROTEIN PRECURSOR"/>
    <property type="match status" value="1"/>
</dbReference>
<gene>
    <name evidence="3" type="ORF">Mucpa_4393</name>
</gene>
<feature type="domain" description="Endonuclease/exonuclease/phosphatase" evidence="2">
    <location>
        <begin position="111"/>
        <end position="359"/>
    </location>
</feature>
<reference evidence="3" key="1">
    <citation type="submission" date="2011-09" db="EMBL/GenBank/DDBJ databases">
        <title>The permanent draft genome of Mucilaginibacter paludis DSM 18603.</title>
        <authorList>
            <consortium name="US DOE Joint Genome Institute (JGI-PGF)"/>
            <person name="Lucas S."/>
            <person name="Han J."/>
            <person name="Lapidus A."/>
            <person name="Bruce D."/>
            <person name="Goodwin L."/>
            <person name="Pitluck S."/>
            <person name="Peters L."/>
            <person name="Kyrpides N."/>
            <person name="Mavromatis K."/>
            <person name="Ivanova N."/>
            <person name="Mikhailova N."/>
            <person name="Held B."/>
            <person name="Detter J.C."/>
            <person name="Tapia R."/>
            <person name="Han C."/>
            <person name="Land M."/>
            <person name="Hauser L."/>
            <person name="Markowitz V."/>
            <person name="Cheng J.-F."/>
            <person name="Hugenholtz P."/>
            <person name="Woyke T."/>
            <person name="Wu D."/>
            <person name="Tindall B."/>
            <person name="Brambilla E."/>
            <person name="Klenk H.-P."/>
            <person name="Eisen J.A."/>
        </authorList>
    </citation>
    <scope>NUCLEOTIDE SEQUENCE [LARGE SCALE GENOMIC DNA]</scope>
    <source>
        <strain evidence="3">DSM 18603</strain>
    </source>
</reference>
<dbReference type="RefSeq" id="WP_008509331.1">
    <property type="nucleotide sequence ID" value="NZ_CM001403.1"/>
</dbReference>
<dbReference type="SUPFAM" id="SSF56219">
    <property type="entry name" value="DNase I-like"/>
    <property type="match status" value="1"/>
</dbReference>
<dbReference type="CDD" id="cd09084">
    <property type="entry name" value="EEP-2"/>
    <property type="match status" value="1"/>
</dbReference>
<feature type="transmembrane region" description="Helical" evidence="1">
    <location>
        <begin position="72"/>
        <end position="87"/>
    </location>
</feature>
<dbReference type="Gene3D" id="3.60.10.10">
    <property type="entry name" value="Endonuclease/exonuclease/phosphatase"/>
    <property type="match status" value="1"/>
</dbReference>
<dbReference type="EMBL" id="CM001403">
    <property type="protein sequence ID" value="EHQ28483.1"/>
    <property type="molecule type" value="Genomic_DNA"/>
</dbReference>
<name>H1Y0L6_9SPHI</name>
<dbReference type="PROSITE" id="PS51257">
    <property type="entry name" value="PROKAR_LIPOPROTEIN"/>
    <property type="match status" value="1"/>
</dbReference>
<dbReference type="Proteomes" id="UP000002774">
    <property type="component" value="Chromosome"/>
</dbReference>
<dbReference type="GO" id="GO:0016020">
    <property type="term" value="C:membrane"/>
    <property type="evidence" value="ECO:0007669"/>
    <property type="project" value="GOC"/>
</dbReference>
<protein>
    <submittedName>
        <fullName evidence="3">Endonuclease/exonuclease/phosphatase</fullName>
    </submittedName>
</protein>
<dbReference type="PANTHER" id="PTHR14859:SF1">
    <property type="entry name" value="PGAP2-INTERACTING PROTEIN"/>
    <property type="match status" value="1"/>
</dbReference>
<keyword evidence="4" id="KW-1185">Reference proteome</keyword>
<dbReference type="STRING" id="714943.Mucpa_4393"/>
<dbReference type="HOGENOM" id="CLU_060500_0_1_10"/>
<evidence type="ECO:0000259" key="2">
    <source>
        <dbReference type="Pfam" id="PF03372"/>
    </source>
</evidence>
<keyword evidence="1" id="KW-0472">Membrane</keyword>
<dbReference type="eggNOG" id="COG3568">
    <property type="taxonomic scope" value="Bacteria"/>
</dbReference>
<dbReference type="OrthoDB" id="635146at2"/>
<dbReference type="InterPro" id="IPR051916">
    <property type="entry name" value="GPI-anchor_lipid_remodeler"/>
</dbReference>
<keyword evidence="3" id="KW-0378">Hydrolase</keyword>
<keyword evidence="3" id="KW-0255">Endonuclease</keyword>
<keyword evidence="3" id="KW-0540">Nuclease</keyword>
<dbReference type="Pfam" id="PF03372">
    <property type="entry name" value="Exo_endo_phos"/>
    <property type="match status" value="1"/>
</dbReference>